<reference evidence="1 2" key="1">
    <citation type="submission" date="2020-02" db="EMBL/GenBank/DDBJ databases">
        <title>Newly sequenced genome of strain CSTR1 showed variability in Candidatus Kuenenia stuttgartiensis genomes.</title>
        <authorList>
            <person name="Ding C."/>
            <person name="Adrian L."/>
        </authorList>
    </citation>
    <scope>NUCLEOTIDE SEQUENCE [LARGE SCALE GENOMIC DNA]</scope>
    <source>
        <strain evidence="1 2">CSTR1</strain>
    </source>
</reference>
<gene>
    <name evidence="1" type="ORF">KsCSTR_27160</name>
</gene>
<evidence type="ECO:0000313" key="2">
    <source>
        <dbReference type="Proteomes" id="UP000501926"/>
    </source>
</evidence>
<sequence>MKYLFGNVIAMETTFMGSLIRRLLSRTKYLRSQKYLHFHVLNTPPSTESLLLLFTKMTIPFTFIYARGISQLFWYRSHPHHSPIGIKAL</sequence>
<evidence type="ECO:0000313" key="1">
    <source>
        <dbReference type="EMBL" id="QII12095.1"/>
    </source>
</evidence>
<dbReference type="Proteomes" id="UP000501926">
    <property type="component" value="Chromosome"/>
</dbReference>
<accession>A0A6G7GRF8</accession>
<dbReference type="EMBL" id="CP049055">
    <property type="protein sequence ID" value="QII12095.1"/>
    <property type="molecule type" value="Genomic_DNA"/>
</dbReference>
<protein>
    <submittedName>
        <fullName evidence="1">Uncharacterized protein</fullName>
    </submittedName>
</protein>
<organism evidence="1 2">
    <name type="scientific">Kuenenia stuttgartiensis</name>
    <dbReference type="NCBI Taxonomy" id="174633"/>
    <lineage>
        <taxon>Bacteria</taxon>
        <taxon>Pseudomonadati</taxon>
        <taxon>Planctomycetota</taxon>
        <taxon>Candidatus Brocadiia</taxon>
        <taxon>Candidatus Brocadiales</taxon>
        <taxon>Candidatus Brocadiaceae</taxon>
        <taxon>Candidatus Kuenenia</taxon>
    </lineage>
</organism>
<dbReference type="AlphaFoldDB" id="A0A6G7GRF8"/>
<name>A0A6G7GRF8_KUEST</name>
<proteinExistence type="predicted"/>